<gene>
    <name evidence="1" type="ORF">AMATHDRAFT_135684</name>
</gene>
<organism evidence="1 2">
    <name type="scientific">Amanita thiersii Skay4041</name>
    <dbReference type="NCBI Taxonomy" id="703135"/>
    <lineage>
        <taxon>Eukaryota</taxon>
        <taxon>Fungi</taxon>
        <taxon>Dikarya</taxon>
        <taxon>Basidiomycota</taxon>
        <taxon>Agaricomycotina</taxon>
        <taxon>Agaricomycetes</taxon>
        <taxon>Agaricomycetidae</taxon>
        <taxon>Agaricales</taxon>
        <taxon>Pluteineae</taxon>
        <taxon>Amanitaceae</taxon>
        <taxon>Amanita</taxon>
    </lineage>
</organism>
<name>A0A2A9NU95_9AGAR</name>
<protein>
    <recommendedName>
        <fullName evidence="3">DUF4419 domain-containing protein</fullName>
    </recommendedName>
</protein>
<evidence type="ECO:0000313" key="2">
    <source>
        <dbReference type="Proteomes" id="UP000242287"/>
    </source>
</evidence>
<evidence type="ECO:0000313" key="1">
    <source>
        <dbReference type="EMBL" id="PFH54119.1"/>
    </source>
</evidence>
<dbReference type="PANTHER" id="PTHR31252">
    <property type="entry name" value="DUF4419 DOMAIN-CONTAINING PROTEIN"/>
    <property type="match status" value="1"/>
</dbReference>
<dbReference type="OrthoDB" id="9978173at2759"/>
<sequence length="334" mass="38223">ELLQTSLPHDSNQLEDMMPLKNGFVRTVLEAYNRHRALIIKPDDVWLAILLQFSFFVNGDSEALRKQFVSHEGKEKLVIQGVGNRYSANLGGMSRQMTSLMETKIVDPMLRDWIMAKFSTTTETDTTIYAMTMMCTMKNYFDYGFCLMCGIPQVTLEGTKGDWENILLRIEKLKEYGDHMTYWYKLLHPIISRFVTAYDNPDSLENLDFWNRVGHIYSQGSGPRYLEGWITAFCVFNHEGSRIGSANYSKTRKPLSLDGMEYPRIDSNDIPLGYGEVEVELDDNGKVFETIIVAGQVGLMVCNNNQTGSMVKDTVRPLAAWWYMIIHPQNPTAE</sequence>
<reference evidence="1 2" key="1">
    <citation type="submission" date="2014-02" db="EMBL/GenBank/DDBJ databases">
        <title>Transposable element dynamics among asymbiotic and ectomycorrhizal Amanita fungi.</title>
        <authorList>
            <consortium name="DOE Joint Genome Institute"/>
            <person name="Hess J."/>
            <person name="Skrede I."/>
            <person name="Wolfe B."/>
            <person name="LaButti K."/>
            <person name="Ohm R.A."/>
            <person name="Grigoriev I.V."/>
            <person name="Pringle A."/>
        </authorList>
    </citation>
    <scope>NUCLEOTIDE SEQUENCE [LARGE SCALE GENOMIC DNA]</scope>
    <source>
        <strain evidence="1 2">SKay4041</strain>
    </source>
</reference>
<keyword evidence="2" id="KW-1185">Reference proteome</keyword>
<dbReference type="InterPro" id="IPR025533">
    <property type="entry name" value="DUF4419"/>
</dbReference>
<dbReference type="EMBL" id="KZ301970">
    <property type="protein sequence ID" value="PFH54119.1"/>
    <property type="molecule type" value="Genomic_DNA"/>
</dbReference>
<accession>A0A2A9NU95</accession>
<dbReference type="PANTHER" id="PTHR31252:SF11">
    <property type="entry name" value="DUF4419 DOMAIN-CONTAINING PROTEIN"/>
    <property type="match status" value="1"/>
</dbReference>
<feature type="non-terminal residue" evidence="1">
    <location>
        <position position="1"/>
    </location>
</feature>
<dbReference type="Proteomes" id="UP000242287">
    <property type="component" value="Unassembled WGS sequence"/>
</dbReference>
<dbReference type="Pfam" id="PF14388">
    <property type="entry name" value="DUF4419"/>
    <property type="match status" value="1"/>
</dbReference>
<proteinExistence type="predicted"/>
<dbReference type="STRING" id="703135.A0A2A9NU95"/>
<dbReference type="AlphaFoldDB" id="A0A2A9NU95"/>
<evidence type="ECO:0008006" key="3">
    <source>
        <dbReference type="Google" id="ProtNLM"/>
    </source>
</evidence>